<evidence type="ECO:0000313" key="3">
    <source>
        <dbReference type="Proteomes" id="UP000439123"/>
    </source>
</evidence>
<feature type="compositionally biased region" description="Acidic residues" evidence="1">
    <location>
        <begin position="14"/>
        <end position="24"/>
    </location>
</feature>
<evidence type="ECO:0000313" key="2">
    <source>
        <dbReference type="EMBL" id="VXA86313.1"/>
    </source>
</evidence>
<gene>
    <name evidence="2" type="ORF">AERO8C_200005</name>
</gene>
<protein>
    <submittedName>
        <fullName evidence="2">Uncharacterized protein</fullName>
    </submittedName>
</protein>
<dbReference type="Proteomes" id="UP000439123">
    <property type="component" value="Unassembled WGS sequence"/>
</dbReference>
<dbReference type="AlphaFoldDB" id="A0A653L4W6"/>
<feature type="region of interest" description="Disordered" evidence="1">
    <location>
        <begin position="1"/>
        <end position="30"/>
    </location>
</feature>
<reference evidence="2 3" key="1">
    <citation type="submission" date="2019-10" db="EMBL/GenBank/DDBJ databases">
        <authorList>
            <person name="Karimi E."/>
        </authorList>
    </citation>
    <scope>NUCLEOTIDE SEQUENCE [LARGE SCALE GENOMIC DNA]</scope>
    <source>
        <strain evidence="2">Aeromonas sp. 8C</strain>
    </source>
</reference>
<proteinExistence type="predicted"/>
<name>A0A653L4W6_AERVE</name>
<feature type="region of interest" description="Disordered" evidence="1">
    <location>
        <begin position="63"/>
        <end position="137"/>
    </location>
</feature>
<accession>A0A653L4W6</accession>
<feature type="compositionally biased region" description="Basic and acidic residues" evidence="1">
    <location>
        <begin position="86"/>
        <end position="96"/>
    </location>
</feature>
<feature type="compositionally biased region" description="Basic and acidic residues" evidence="1">
    <location>
        <begin position="109"/>
        <end position="137"/>
    </location>
</feature>
<dbReference type="EMBL" id="CABWLC010000013">
    <property type="protein sequence ID" value="VXA86313.1"/>
    <property type="molecule type" value="Genomic_DNA"/>
</dbReference>
<evidence type="ECO:0000256" key="1">
    <source>
        <dbReference type="SAM" id="MobiDB-lite"/>
    </source>
</evidence>
<organism evidence="2 3">
    <name type="scientific">Aeromonas veronii</name>
    <dbReference type="NCBI Taxonomy" id="654"/>
    <lineage>
        <taxon>Bacteria</taxon>
        <taxon>Pseudomonadati</taxon>
        <taxon>Pseudomonadota</taxon>
        <taxon>Gammaproteobacteria</taxon>
        <taxon>Aeromonadales</taxon>
        <taxon>Aeromonadaceae</taxon>
        <taxon>Aeromonas</taxon>
    </lineage>
</organism>
<sequence length="137" mass="14625">MQPAQGGALVLEQPEVEAVEDAGTGEDHRRHAARDIACGVVEAEKVGGKEQGTEQRRIALAMPRQARKAAAGGEQCKQRNRCQQEAIEHRHLDGDGAKLPGDGNPGAAPDKHGGKIEHQIHHISGESGRDDPLWGEP</sequence>